<evidence type="ECO:0000313" key="4">
    <source>
        <dbReference type="Proteomes" id="UP000317378"/>
    </source>
</evidence>
<dbReference type="EMBL" id="VCHX02000304">
    <property type="protein sequence ID" value="TPQ17192.1"/>
    <property type="molecule type" value="Genomic_DNA"/>
</dbReference>
<evidence type="ECO:0000259" key="2">
    <source>
        <dbReference type="Pfam" id="PF08327"/>
    </source>
</evidence>
<dbReference type="AlphaFoldDB" id="A0A505D4L7"/>
<name>A0A505D4L7_9ACTN</name>
<evidence type="ECO:0000256" key="1">
    <source>
        <dbReference type="ARBA" id="ARBA00006817"/>
    </source>
</evidence>
<dbReference type="Proteomes" id="UP000317378">
    <property type="component" value="Unassembled WGS sequence"/>
</dbReference>
<organism evidence="3 4">
    <name type="scientific">Streptomyces sporangiiformans</name>
    <dbReference type="NCBI Taxonomy" id="2315329"/>
    <lineage>
        <taxon>Bacteria</taxon>
        <taxon>Bacillati</taxon>
        <taxon>Actinomycetota</taxon>
        <taxon>Actinomycetes</taxon>
        <taxon>Kitasatosporales</taxon>
        <taxon>Streptomycetaceae</taxon>
        <taxon>Streptomyces</taxon>
    </lineage>
</organism>
<protein>
    <submittedName>
        <fullName evidence="3">Polyketide cyclase</fullName>
    </submittedName>
</protein>
<feature type="domain" description="Activator of Hsp90 ATPase homologue 1/2-like C-terminal" evidence="2">
    <location>
        <begin position="30"/>
        <end position="162"/>
    </location>
</feature>
<evidence type="ECO:0000313" key="3">
    <source>
        <dbReference type="EMBL" id="TPQ17192.1"/>
    </source>
</evidence>
<comment type="caution">
    <text evidence="3">The sequence shown here is derived from an EMBL/GenBank/DDBJ whole genome shotgun (WGS) entry which is preliminary data.</text>
</comment>
<comment type="similarity">
    <text evidence="1">Belongs to the AHA1 family.</text>
</comment>
<dbReference type="RefSeq" id="WP_119105070.1">
    <property type="nucleotide sequence ID" value="NZ_QXMJ01000304.1"/>
</dbReference>
<reference evidence="3 4" key="1">
    <citation type="submission" date="2019-06" db="EMBL/GenBank/DDBJ databases">
        <title>Streptomyces sporangiiformans sp. nov., a novel actinomycete isolated from soil in Mount Song.</title>
        <authorList>
            <person name="Han L."/>
        </authorList>
    </citation>
    <scope>NUCLEOTIDE SEQUENCE [LARGE SCALE GENOMIC DNA]</scope>
    <source>
        <strain evidence="3 4">NEAU-SSA 1</strain>
    </source>
</reference>
<gene>
    <name evidence="3" type="ORF">FGD71_037790</name>
</gene>
<sequence>MSSTDTPHRNETQIVADPVLPKIVIIREFDAPPERVFRAYTDPDLIVQWLGPRALTMRIDQYDARTGGSYRYVHSDDDGTEYGFYGAFHEVRPNERIVQTFTYEGFPDSVSLETALFEDLGGRTRVTGTSLMDSVEARDAMLKSGMEVGVREGYERLDELLGGQQSGSADRTGTGS</sequence>
<keyword evidence="4" id="KW-1185">Reference proteome</keyword>
<dbReference type="InterPro" id="IPR023393">
    <property type="entry name" value="START-like_dom_sf"/>
</dbReference>
<dbReference type="SUPFAM" id="SSF55961">
    <property type="entry name" value="Bet v1-like"/>
    <property type="match status" value="1"/>
</dbReference>
<dbReference type="InterPro" id="IPR013538">
    <property type="entry name" value="ASHA1/2-like_C"/>
</dbReference>
<accession>A0A505D4L7</accession>
<dbReference type="OrthoDB" id="5185819at2"/>
<dbReference type="Gene3D" id="3.30.530.20">
    <property type="match status" value="1"/>
</dbReference>
<dbReference type="CDD" id="cd07826">
    <property type="entry name" value="SRPBCC_CalC_Aha1-like_9"/>
    <property type="match status" value="1"/>
</dbReference>
<dbReference type="Pfam" id="PF08327">
    <property type="entry name" value="AHSA1"/>
    <property type="match status" value="1"/>
</dbReference>
<proteinExistence type="inferred from homology"/>